<organism evidence="2 3">
    <name type="scientific">Pseudomonas mediterranea</name>
    <dbReference type="NCBI Taxonomy" id="183795"/>
    <lineage>
        <taxon>Bacteria</taxon>
        <taxon>Pseudomonadati</taxon>
        <taxon>Pseudomonadota</taxon>
        <taxon>Gammaproteobacteria</taxon>
        <taxon>Pseudomonadales</taxon>
        <taxon>Pseudomonadaceae</taxon>
        <taxon>Pseudomonas</taxon>
    </lineage>
</organism>
<evidence type="ECO:0000259" key="1">
    <source>
        <dbReference type="Pfam" id="PF01966"/>
    </source>
</evidence>
<dbReference type="Gene3D" id="1.10.3210.10">
    <property type="entry name" value="Hypothetical protein af1432"/>
    <property type="match status" value="1"/>
</dbReference>
<dbReference type="PANTHER" id="PTHR35569:SF1">
    <property type="entry name" value="CYANAMIDE HYDRATASE DDI2-RELATED"/>
    <property type="match status" value="1"/>
</dbReference>
<dbReference type="InterPro" id="IPR006674">
    <property type="entry name" value="HD_domain"/>
</dbReference>
<proteinExistence type="predicted"/>
<dbReference type="Proteomes" id="UP000183772">
    <property type="component" value="Chromosome I"/>
</dbReference>
<protein>
    <submittedName>
        <fullName evidence="2">HD domain-containing protein</fullName>
    </submittedName>
</protein>
<evidence type="ECO:0000313" key="2">
    <source>
        <dbReference type="EMBL" id="SDU20487.1"/>
    </source>
</evidence>
<dbReference type="EMBL" id="LT629790">
    <property type="protein sequence ID" value="SDU20487.1"/>
    <property type="molecule type" value="Genomic_DNA"/>
</dbReference>
<accession>A0AAX2D770</accession>
<evidence type="ECO:0000313" key="3">
    <source>
        <dbReference type="Proteomes" id="UP000183772"/>
    </source>
</evidence>
<gene>
    <name evidence="2" type="ORF">SAMN05216476_0916</name>
</gene>
<dbReference type="FunFam" id="1.10.3210.10:FF:000032">
    <property type="entry name" value="HD domain-containing protein"/>
    <property type="match status" value="1"/>
</dbReference>
<dbReference type="Pfam" id="PF01966">
    <property type="entry name" value="HD"/>
    <property type="match status" value="1"/>
</dbReference>
<dbReference type="PANTHER" id="PTHR35569">
    <property type="entry name" value="CYANAMIDE HYDRATASE DDI2-RELATED"/>
    <property type="match status" value="1"/>
</dbReference>
<reference evidence="2 3" key="1">
    <citation type="submission" date="2016-10" db="EMBL/GenBank/DDBJ databases">
        <authorList>
            <person name="Varghese N."/>
            <person name="Submissions S."/>
        </authorList>
    </citation>
    <scope>NUCLEOTIDE SEQUENCE [LARGE SCALE GENOMIC DNA]</scope>
    <source>
        <strain evidence="2 3">DSM 16733</strain>
    </source>
</reference>
<dbReference type="AlphaFoldDB" id="A0AAX2D770"/>
<sequence length="244" mass="26960">MDRSHGEIVALHPRNQTCALGAALAHRQEESSMNSIAGIKIPDSALARATTEYIRDVESDLLYHHSRRVFLFGALSGQRRKLAYDPELLYVGAMFHDIGLVEDHRSDDERFEVDGANAAAAFLKPHGLSDDDIEQVWLSIALHTTPGIPKHLRPTVALVTAGVEMDVLGMDYAAFPAAQREAVVHAHPRGEAFKECIICAFANGLRHRPQTTFGNVKTDVLADQEPGFKPMNFVEIIRTSPWNS</sequence>
<dbReference type="SUPFAM" id="SSF109604">
    <property type="entry name" value="HD-domain/PDEase-like"/>
    <property type="match status" value="1"/>
</dbReference>
<feature type="domain" description="HD" evidence="1">
    <location>
        <begin position="63"/>
        <end position="149"/>
    </location>
</feature>
<keyword evidence="3" id="KW-1185">Reference proteome</keyword>
<name>A0AAX2D770_9PSED</name>